<evidence type="ECO:0000313" key="2">
    <source>
        <dbReference type="EMBL" id="CAI9923193.1"/>
    </source>
</evidence>
<organism evidence="2">
    <name type="scientific">Hexamita inflata</name>
    <dbReference type="NCBI Taxonomy" id="28002"/>
    <lineage>
        <taxon>Eukaryota</taxon>
        <taxon>Metamonada</taxon>
        <taxon>Diplomonadida</taxon>
        <taxon>Hexamitidae</taxon>
        <taxon>Hexamitinae</taxon>
        <taxon>Hexamita</taxon>
    </lineage>
</organism>
<sequence length="147" mass="17016">MQLKYQFYYNGQDIIIEFYQKHTQFTCELAENKLNLQIDELNKTYELTVQATLVSAQSSKTKQKIIVTLHSDSPKQYTIFQEQKTINLQEKYEKLDQVGAQDEEKSIAAALRAVYDKSDDKTREAMLTSYNESKGKIVSSAWDLANQ</sequence>
<evidence type="ECO:0000313" key="3">
    <source>
        <dbReference type="EMBL" id="CAL5980301.1"/>
    </source>
</evidence>
<dbReference type="EMBL" id="CAXDID020000012">
    <property type="protein sequence ID" value="CAL5980301.1"/>
    <property type="molecule type" value="Genomic_DNA"/>
</dbReference>
<dbReference type="AlphaFoldDB" id="A0AA86NQ38"/>
<proteinExistence type="predicted"/>
<feature type="domain" description="SGS" evidence="1">
    <location>
        <begin position="66"/>
        <end position="147"/>
    </location>
</feature>
<protein>
    <submittedName>
        <fullName evidence="2">Sgt1-like protein</fullName>
    </submittedName>
    <submittedName>
        <fullName evidence="3">Sgt1-like_protein</fullName>
    </submittedName>
</protein>
<keyword evidence="4" id="KW-1185">Reference proteome</keyword>
<reference evidence="2" key="1">
    <citation type="submission" date="2023-06" db="EMBL/GenBank/DDBJ databases">
        <authorList>
            <person name="Kurt Z."/>
        </authorList>
    </citation>
    <scope>NUCLEOTIDE SEQUENCE</scope>
</reference>
<evidence type="ECO:0000259" key="1">
    <source>
        <dbReference type="PROSITE" id="PS51048"/>
    </source>
</evidence>
<dbReference type="Proteomes" id="UP001642409">
    <property type="component" value="Unassembled WGS sequence"/>
</dbReference>
<gene>
    <name evidence="2" type="ORF">HINF_LOCUS10838</name>
    <name evidence="3" type="ORF">HINF_LOCUS6104</name>
</gene>
<accession>A0AA86NQ38</accession>
<dbReference type="PROSITE" id="PS51048">
    <property type="entry name" value="SGS"/>
    <property type="match status" value="1"/>
</dbReference>
<dbReference type="Pfam" id="PF05002">
    <property type="entry name" value="SGS"/>
    <property type="match status" value="1"/>
</dbReference>
<evidence type="ECO:0000313" key="4">
    <source>
        <dbReference type="Proteomes" id="UP001642409"/>
    </source>
</evidence>
<name>A0AA86NQ38_9EUKA</name>
<reference evidence="3 4" key="2">
    <citation type="submission" date="2024-07" db="EMBL/GenBank/DDBJ databases">
        <authorList>
            <person name="Akdeniz Z."/>
        </authorList>
    </citation>
    <scope>NUCLEOTIDE SEQUENCE [LARGE SCALE GENOMIC DNA]</scope>
</reference>
<comment type="caution">
    <text evidence="2">The sequence shown here is derived from an EMBL/GenBank/DDBJ whole genome shotgun (WGS) entry which is preliminary data.</text>
</comment>
<dbReference type="InterPro" id="IPR007699">
    <property type="entry name" value="SGS_dom"/>
</dbReference>
<dbReference type="EMBL" id="CATOUU010000279">
    <property type="protein sequence ID" value="CAI9923193.1"/>
    <property type="molecule type" value="Genomic_DNA"/>
</dbReference>